<dbReference type="VEuPathDB" id="FungiDB:Z520_09905"/>
<dbReference type="GeneID" id="27715651"/>
<dbReference type="AlphaFoldDB" id="A0A0D2JVI6"/>
<evidence type="ECO:0000313" key="1">
    <source>
        <dbReference type="EMBL" id="KIX94519.1"/>
    </source>
</evidence>
<sequence>MSTNIWYTLPFELQQDILCRLGRDDLKSVRQINRYSNGIATPVLYNTVHISPNTQSFGRALRIARRKRFAAHVRHIVYHVGLIESDYTREEFFNEVTTKAFVASHLSSQNLDQESLTTEKMYQCYLEETAAQEAFYDLDEFQELFRLTRRFTRLTSIATIRDEYDPFSPPQGYIESRTGLPAAGFHKGCAFVSLFEATAQSHLTTVHGDDLPWGTFLRLNALPSTPLRLERLRALHLGLYKSSLHPDPYHDPMVVLPALRRFLRLCGNLGMLSLDFDELPVDRTYQFLECISREALYKCHFPRLSCLKLRGLMTLEEPFIRFLQSHSNTLRALELADLMIVRSRSMDDDDFVPVVSTLDLNDDHTWQQASIVSAFQKIHNFCKLDRVQLGGNFTNTYDEAWYVTKIVQEGIVSRIQHFLCRQGPSPFPPLARYLRMQEISVAKSRVALQEDDSLELEPAAKQFCDKTWEWCPELLDEWSPVLLHLE</sequence>
<reference evidence="1 2" key="1">
    <citation type="submission" date="2015-01" db="EMBL/GenBank/DDBJ databases">
        <title>The Genome Sequence of Fonsecaea multimorphosa CBS 102226.</title>
        <authorList>
            <consortium name="The Broad Institute Genomics Platform"/>
            <person name="Cuomo C."/>
            <person name="de Hoog S."/>
            <person name="Gorbushina A."/>
            <person name="Stielow B."/>
            <person name="Teixiera M."/>
            <person name="Abouelleil A."/>
            <person name="Chapman S.B."/>
            <person name="Priest M."/>
            <person name="Young S.K."/>
            <person name="Wortman J."/>
            <person name="Nusbaum C."/>
            <person name="Birren B."/>
        </authorList>
    </citation>
    <scope>NUCLEOTIDE SEQUENCE [LARGE SCALE GENOMIC DNA]</scope>
    <source>
        <strain evidence="1 2">CBS 102226</strain>
    </source>
</reference>
<organism evidence="1 2">
    <name type="scientific">Fonsecaea multimorphosa CBS 102226</name>
    <dbReference type="NCBI Taxonomy" id="1442371"/>
    <lineage>
        <taxon>Eukaryota</taxon>
        <taxon>Fungi</taxon>
        <taxon>Dikarya</taxon>
        <taxon>Ascomycota</taxon>
        <taxon>Pezizomycotina</taxon>
        <taxon>Eurotiomycetes</taxon>
        <taxon>Chaetothyriomycetidae</taxon>
        <taxon>Chaetothyriales</taxon>
        <taxon>Herpotrichiellaceae</taxon>
        <taxon>Fonsecaea</taxon>
    </lineage>
</organism>
<gene>
    <name evidence="1" type="ORF">Z520_09905</name>
</gene>
<protein>
    <recommendedName>
        <fullName evidence="3">F-box domain-containing protein</fullName>
    </recommendedName>
</protein>
<proteinExistence type="predicted"/>
<dbReference type="EMBL" id="KN848087">
    <property type="protein sequence ID" value="KIX94519.1"/>
    <property type="molecule type" value="Genomic_DNA"/>
</dbReference>
<dbReference type="RefSeq" id="XP_016628642.1">
    <property type="nucleotide sequence ID" value="XM_016780399.1"/>
</dbReference>
<dbReference type="OrthoDB" id="4156171at2759"/>
<evidence type="ECO:0008006" key="3">
    <source>
        <dbReference type="Google" id="ProtNLM"/>
    </source>
</evidence>
<name>A0A0D2JVI6_9EURO</name>
<keyword evidence="2" id="KW-1185">Reference proteome</keyword>
<evidence type="ECO:0000313" key="2">
    <source>
        <dbReference type="Proteomes" id="UP000053411"/>
    </source>
</evidence>
<accession>A0A0D2JVI6</accession>
<dbReference type="Proteomes" id="UP000053411">
    <property type="component" value="Unassembled WGS sequence"/>
</dbReference>